<reference evidence="3" key="1">
    <citation type="journal article" date="2023" name="Mol. Phylogenet. Evol.">
        <title>Genome-scale phylogeny and comparative genomics of the fungal order Sordariales.</title>
        <authorList>
            <person name="Hensen N."/>
            <person name="Bonometti L."/>
            <person name="Westerberg I."/>
            <person name="Brannstrom I.O."/>
            <person name="Guillou S."/>
            <person name="Cros-Aarteil S."/>
            <person name="Calhoun S."/>
            <person name="Haridas S."/>
            <person name="Kuo A."/>
            <person name="Mondo S."/>
            <person name="Pangilinan J."/>
            <person name="Riley R."/>
            <person name="LaButti K."/>
            <person name="Andreopoulos B."/>
            <person name="Lipzen A."/>
            <person name="Chen C."/>
            <person name="Yan M."/>
            <person name="Daum C."/>
            <person name="Ng V."/>
            <person name="Clum A."/>
            <person name="Steindorff A."/>
            <person name="Ohm R.A."/>
            <person name="Martin F."/>
            <person name="Silar P."/>
            <person name="Natvig D.O."/>
            <person name="Lalanne C."/>
            <person name="Gautier V."/>
            <person name="Ament-Velasquez S.L."/>
            <person name="Kruys A."/>
            <person name="Hutchinson M.I."/>
            <person name="Powell A.J."/>
            <person name="Barry K."/>
            <person name="Miller A.N."/>
            <person name="Grigoriev I.V."/>
            <person name="Debuchy R."/>
            <person name="Gladieux P."/>
            <person name="Hiltunen Thoren M."/>
            <person name="Johannesson H."/>
        </authorList>
    </citation>
    <scope>NUCLEOTIDE SEQUENCE</scope>
    <source>
        <strain evidence="3">CBS 560.94</strain>
    </source>
</reference>
<organism evidence="3 4">
    <name type="scientific">Neurospora tetraspora</name>
    <dbReference type="NCBI Taxonomy" id="94610"/>
    <lineage>
        <taxon>Eukaryota</taxon>
        <taxon>Fungi</taxon>
        <taxon>Dikarya</taxon>
        <taxon>Ascomycota</taxon>
        <taxon>Pezizomycotina</taxon>
        <taxon>Sordariomycetes</taxon>
        <taxon>Sordariomycetidae</taxon>
        <taxon>Sordariales</taxon>
        <taxon>Sordariaceae</taxon>
        <taxon>Neurospora</taxon>
    </lineage>
</organism>
<feature type="region of interest" description="Disordered" evidence="1">
    <location>
        <begin position="1"/>
        <end position="44"/>
    </location>
</feature>
<dbReference type="AlphaFoldDB" id="A0AAE0MTP1"/>
<accession>A0AAE0MTP1</accession>
<protein>
    <recommendedName>
        <fullName evidence="2">NACHT-NTPase sigma domain-containing protein</fullName>
    </recommendedName>
</protein>
<evidence type="ECO:0000256" key="1">
    <source>
        <dbReference type="SAM" id="MobiDB-lite"/>
    </source>
</evidence>
<name>A0AAE0MTP1_9PEZI</name>
<evidence type="ECO:0000313" key="3">
    <source>
        <dbReference type="EMBL" id="KAK3350738.1"/>
    </source>
</evidence>
<sequence>MSYHQPSVFRNYGTGTQNIHSGRGNQNINSGQGPRRISYPTQKSSVITCLRSRGYTGMNPS</sequence>
<gene>
    <name evidence="3" type="ORF">B0H65DRAFT_455765</name>
</gene>
<reference evidence="3" key="2">
    <citation type="submission" date="2023-06" db="EMBL/GenBank/DDBJ databases">
        <authorList>
            <consortium name="Lawrence Berkeley National Laboratory"/>
            <person name="Haridas S."/>
            <person name="Hensen N."/>
            <person name="Bonometti L."/>
            <person name="Westerberg I."/>
            <person name="Brannstrom I.O."/>
            <person name="Guillou S."/>
            <person name="Cros-Aarteil S."/>
            <person name="Calhoun S."/>
            <person name="Kuo A."/>
            <person name="Mondo S."/>
            <person name="Pangilinan J."/>
            <person name="Riley R."/>
            <person name="Labutti K."/>
            <person name="Andreopoulos B."/>
            <person name="Lipzen A."/>
            <person name="Chen C."/>
            <person name="Yanf M."/>
            <person name="Daum C."/>
            <person name="Ng V."/>
            <person name="Clum A."/>
            <person name="Steindorff A."/>
            <person name="Ohm R."/>
            <person name="Martin F."/>
            <person name="Silar P."/>
            <person name="Natvig D."/>
            <person name="Lalanne C."/>
            <person name="Gautier V."/>
            <person name="Ament-Velasquez S.L."/>
            <person name="Kruys A."/>
            <person name="Hutchinson M.I."/>
            <person name="Powell A.J."/>
            <person name="Barry K."/>
            <person name="Miller A.N."/>
            <person name="Grigoriev I.V."/>
            <person name="Debuchy R."/>
            <person name="Gladieux P."/>
            <person name="Thoren M.H."/>
            <person name="Johannesson H."/>
        </authorList>
    </citation>
    <scope>NUCLEOTIDE SEQUENCE</scope>
    <source>
        <strain evidence="3">CBS 560.94</strain>
    </source>
</reference>
<dbReference type="RefSeq" id="XP_062684033.1">
    <property type="nucleotide sequence ID" value="XM_062826253.1"/>
</dbReference>
<comment type="caution">
    <text evidence="3">The sequence shown here is derived from an EMBL/GenBank/DDBJ whole genome shotgun (WGS) entry which is preliminary data.</text>
</comment>
<dbReference type="Pfam" id="PF17106">
    <property type="entry name" value="NACHT_sigma"/>
    <property type="match status" value="1"/>
</dbReference>
<evidence type="ECO:0000259" key="2">
    <source>
        <dbReference type="Pfam" id="PF17106"/>
    </source>
</evidence>
<feature type="domain" description="NACHT-NTPase sigma" evidence="2">
    <location>
        <begin position="6"/>
        <end position="33"/>
    </location>
</feature>
<proteinExistence type="predicted"/>
<dbReference type="EMBL" id="JAUEPP010000002">
    <property type="protein sequence ID" value="KAK3350738.1"/>
    <property type="molecule type" value="Genomic_DNA"/>
</dbReference>
<keyword evidence="4" id="KW-1185">Reference proteome</keyword>
<evidence type="ECO:0000313" key="4">
    <source>
        <dbReference type="Proteomes" id="UP001278500"/>
    </source>
</evidence>
<dbReference type="Proteomes" id="UP001278500">
    <property type="component" value="Unassembled WGS sequence"/>
</dbReference>
<dbReference type="GeneID" id="87863407"/>
<feature type="compositionally biased region" description="Polar residues" evidence="1">
    <location>
        <begin position="13"/>
        <end position="32"/>
    </location>
</feature>
<dbReference type="InterPro" id="IPR031353">
    <property type="entry name" value="NACHT_sigma"/>
</dbReference>